<dbReference type="RefSeq" id="WP_009559859.1">
    <property type="nucleotide sequence ID" value="NZ_AYZN01000019.1"/>
</dbReference>
<protein>
    <submittedName>
        <fullName evidence="1">Uncharacterized protein</fullName>
    </submittedName>
</protein>
<evidence type="ECO:0000313" key="2">
    <source>
        <dbReference type="Proteomes" id="UP000009311"/>
    </source>
</evidence>
<dbReference type="STRING" id="1423790.BN53_04295"/>
<dbReference type="EMBL" id="CAKD01000021">
    <property type="protein sequence ID" value="CCI85308.1"/>
    <property type="molecule type" value="Genomic_DNA"/>
</dbReference>
<dbReference type="Proteomes" id="UP000009311">
    <property type="component" value="Unassembled WGS sequence"/>
</dbReference>
<keyword evidence="2" id="KW-1185">Reference proteome</keyword>
<name>I7LDY2_9LACO</name>
<organism evidence="1 2">
    <name type="scientific">Lactobacillus pasteurii DSM 23907 = CRBIP 24.76</name>
    <dbReference type="NCBI Taxonomy" id="1423790"/>
    <lineage>
        <taxon>Bacteria</taxon>
        <taxon>Bacillati</taxon>
        <taxon>Bacillota</taxon>
        <taxon>Bacilli</taxon>
        <taxon>Lactobacillales</taxon>
        <taxon>Lactobacillaceae</taxon>
        <taxon>Lactobacillus</taxon>
    </lineage>
</organism>
<accession>I7LDY2</accession>
<reference evidence="1 2" key="1">
    <citation type="submission" date="2012-06" db="EMBL/GenBank/DDBJ databases">
        <title>Draft Genome Sequence of Lactobacillus pasteurii CRBIP 24.76T.</title>
        <authorList>
            <person name="Cousin S."/>
            <person name="Bouchier C."/>
            <person name="Loux V."/>
            <person name="Ma L."/>
            <person name="Creno S."/>
            <person name="Bizet C."/>
            <person name="Clermont D."/>
        </authorList>
    </citation>
    <scope>NUCLEOTIDE SEQUENCE [LARGE SCALE GENOMIC DNA]</scope>
    <source>
        <strain evidence="2">CRBIP 24.76T</strain>
    </source>
</reference>
<comment type="caution">
    <text evidence="1">The sequence shown here is derived from an EMBL/GenBank/DDBJ whole genome shotgun (WGS) entry which is preliminary data.</text>
</comment>
<dbReference type="AlphaFoldDB" id="I7LDY2"/>
<proteinExistence type="predicted"/>
<evidence type="ECO:0000313" key="1">
    <source>
        <dbReference type="EMBL" id="CCI85308.1"/>
    </source>
</evidence>
<gene>
    <name evidence="1" type="ORF">BN53_04295</name>
</gene>
<sequence length="76" mass="9044">MQQTFTVIKIDNDILWTDYDIYYLTDLIDKADKNKLFKLKAHEVRGKNVYSKEYYTFINLNRIAVITTVDYIGEAE</sequence>